<evidence type="ECO:0000256" key="4">
    <source>
        <dbReference type="ARBA" id="ARBA00022989"/>
    </source>
</evidence>
<evidence type="ECO:0000259" key="7">
    <source>
        <dbReference type="PROSITE" id="PS50850"/>
    </source>
</evidence>
<dbReference type="PANTHER" id="PTHR43791:SF36">
    <property type="entry name" value="TRANSPORTER, PUTATIVE (AFU_ORTHOLOGUE AFUA_6G08340)-RELATED"/>
    <property type="match status" value="1"/>
</dbReference>
<dbReference type="eggNOG" id="KOG2533">
    <property type="taxonomic scope" value="Eukaryota"/>
</dbReference>
<dbReference type="InterPro" id="IPR011701">
    <property type="entry name" value="MFS"/>
</dbReference>
<dbReference type="FunFam" id="1.20.1250.20:FF:000013">
    <property type="entry name" value="MFS general substrate transporter"/>
    <property type="match status" value="1"/>
</dbReference>
<dbReference type="PANTHER" id="PTHR43791">
    <property type="entry name" value="PERMEASE-RELATED"/>
    <property type="match status" value="1"/>
</dbReference>
<evidence type="ECO:0000256" key="1">
    <source>
        <dbReference type="ARBA" id="ARBA00004141"/>
    </source>
</evidence>
<comment type="subcellular location">
    <subcellularLocation>
        <location evidence="1">Membrane</location>
        <topology evidence="1">Multi-pass membrane protein</topology>
    </subcellularLocation>
</comment>
<feature type="transmembrane region" description="Helical" evidence="6">
    <location>
        <begin position="466"/>
        <end position="489"/>
    </location>
</feature>
<evidence type="ECO:0000313" key="8">
    <source>
        <dbReference type="EMBL" id="EKC97310.1"/>
    </source>
</evidence>
<dbReference type="InParanoid" id="K1V9B4"/>
<accession>K1V9B4</accession>
<feature type="transmembrane region" description="Helical" evidence="6">
    <location>
        <begin position="158"/>
        <end position="175"/>
    </location>
</feature>
<reference evidence="8 9" key="1">
    <citation type="journal article" date="2012" name="Eukaryot. Cell">
        <title>Genome sequence of the Trichosporon asahii environmental strain CBS 8904.</title>
        <authorList>
            <person name="Yang R.Y."/>
            <person name="Li H.T."/>
            <person name="Zhu H."/>
            <person name="Zhou G.P."/>
            <person name="Wang M."/>
            <person name="Wang L."/>
        </authorList>
    </citation>
    <scope>NUCLEOTIDE SEQUENCE [LARGE SCALE GENOMIC DNA]</scope>
    <source>
        <strain evidence="8 9">CBS 8904</strain>
    </source>
</reference>
<feature type="transmembrane region" description="Helical" evidence="6">
    <location>
        <begin position="309"/>
        <end position="329"/>
    </location>
</feature>
<feature type="transmembrane region" description="Helical" evidence="6">
    <location>
        <begin position="501"/>
        <end position="521"/>
    </location>
</feature>
<feature type="transmembrane region" description="Helical" evidence="6">
    <location>
        <begin position="46"/>
        <end position="63"/>
    </location>
</feature>
<dbReference type="HOGENOM" id="CLU_001265_0_1_1"/>
<gene>
    <name evidence="8" type="ORF">A1Q2_08390</name>
</gene>
<dbReference type="OMA" id="HEQYHID"/>
<dbReference type="InterPro" id="IPR036259">
    <property type="entry name" value="MFS_trans_sf"/>
</dbReference>
<feature type="transmembrane region" description="Helical" evidence="6">
    <location>
        <begin position="443"/>
        <end position="460"/>
    </location>
</feature>
<feature type="transmembrane region" description="Helical" evidence="6">
    <location>
        <begin position="187"/>
        <end position="208"/>
    </location>
</feature>
<dbReference type="GO" id="GO:0016020">
    <property type="term" value="C:membrane"/>
    <property type="evidence" value="ECO:0007669"/>
    <property type="project" value="UniProtKB-SubCell"/>
</dbReference>
<keyword evidence="3 6" id="KW-0812">Transmembrane</keyword>
<keyword evidence="2" id="KW-0813">Transport</keyword>
<feature type="transmembrane region" description="Helical" evidence="6">
    <location>
        <begin position="215"/>
        <end position="235"/>
    </location>
</feature>
<evidence type="ECO:0000256" key="6">
    <source>
        <dbReference type="SAM" id="Phobius"/>
    </source>
</evidence>
<dbReference type="OrthoDB" id="2985014at2759"/>
<dbReference type="STRING" id="1220162.K1V9B4"/>
<dbReference type="PROSITE" id="PS50850">
    <property type="entry name" value="MFS"/>
    <property type="match status" value="1"/>
</dbReference>
<feature type="transmembrane region" description="Helical" evidence="6">
    <location>
        <begin position="75"/>
        <end position="96"/>
    </location>
</feature>
<dbReference type="Proteomes" id="UP000006757">
    <property type="component" value="Unassembled WGS sequence"/>
</dbReference>
<feature type="transmembrane region" description="Helical" evidence="6">
    <location>
        <begin position="414"/>
        <end position="431"/>
    </location>
</feature>
<evidence type="ECO:0000313" key="9">
    <source>
        <dbReference type="Proteomes" id="UP000006757"/>
    </source>
</evidence>
<dbReference type="EMBL" id="AMBO01000415">
    <property type="protein sequence ID" value="EKC97310.1"/>
    <property type="molecule type" value="Genomic_DNA"/>
</dbReference>
<keyword evidence="4 6" id="KW-1133">Transmembrane helix</keyword>
<protein>
    <recommendedName>
        <fullName evidence="7">Major facilitator superfamily (MFS) profile domain-containing protein</fullName>
    </recommendedName>
</protein>
<comment type="caution">
    <text evidence="8">The sequence shown here is derived from an EMBL/GenBank/DDBJ whole genome shotgun (WGS) entry which is preliminary data.</text>
</comment>
<feature type="transmembrane region" description="Helical" evidence="6">
    <location>
        <begin position="247"/>
        <end position="266"/>
    </location>
</feature>
<proteinExistence type="predicted"/>
<name>K1V9B4_TRIAC</name>
<organism evidence="8 9">
    <name type="scientific">Trichosporon asahii var. asahii (strain CBS 8904)</name>
    <name type="common">Yeast</name>
    <dbReference type="NCBI Taxonomy" id="1220162"/>
    <lineage>
        <taxon>Eukaryota</taxon>
        <taxon>Fungi</taxon>
        <taxon>Dikarya</taxon>
        <taxon>Basidiomycota</taxon>
        <taxon>Agaricomycotina</taxon>
        <taxon>Tremellomycetes</taxon>
        <taxon>Trichosporonales</taxon>
        <taxon>Trichosporonaceae</taxon>
        <taxon>Trichosporon</taxon>
    </lineage>
</organism>
<feature type="transmembrane region" description="Helical" evidence="6">
    <location>
        <begin position="533"/>
        <end position="554"/>
    </location>
</feature>
<dbReference type="InterPro" id="IPR020846">
    <property type="entry name" value="MFS_dom"/>
</dbReference>
<sequence>MGIEEKPVIEHVESGSTNLGIEEKPADYHEQYHIDPKKERKLLRKLDLAILPMTVLMYLSAQLDAEILDGSDTKYSVTLLAFYITYVLGSIPGTLLSKAIRPNLALGGGYVYRELISIAGRYAYLRAYVGCRIARVGVDYHEQYHIDPKKERKLLRKLDLAILPMTVLMYLSAQLDAEILDGSDTKYSVTLLAFYITYVLGSIPGTLLSKAIRPNLALGGGCIIWATAATCFAASQNFAGAVVCRLFIGLGESMFGQGIVLHYSLWYRKNEISKRLSLFIGMGALAGAFGGLIAYGVAHIKSHMETWRILFLIEGLPSFVLGCLVVAFLPSRPDRSKYLNAEETELEMARLASEHLDEGDDGIDWNGVKRAVTAWQTYAVTFIFSCMQLLLASLGGFFPTIIKSLGYTDTDAQLFTVPPYAVAFVAMMFINTASDKMRIRGPFVAGVFSLNVVGFATLLGTENMKARYFACFCIVLGCYCAIPLIQSWVANNCGSQSQRAVHLGYLNSVGNYPAFIAPFIFPTKDAPQWKLGYGINLGFSAAAIVVALLMIAYYKYENARRNRVEGKPEPGQFIDVVNLHDLAPGFRYTL</sequence>
<dbReference type="SUPFAM" id="SSF103473">
    <property type="entry name" value="MFS general substrate transporter"/>
    <property type="match status" value="1"/>
</dbReference>
<dbReference type="Gene3D" id="1.20.1250.20">
    <property type="entry name" value="MFS general substrate transporter like domains"/>
    <property type="match status" value="2"/>
</dbReference>
<dbReference type="Pfam" id="PF07690">
    <property type="entry name" value="MFS_1"/>
    <property type="match status" value="1"/>
</dbReference>
<evidence type="ECO:0000256" key="5">
    <source>
        <dbReference type="ARBA" id="ARBA00023136"/>
    </source>
</evidence>
<evidence type="ECO:0000256" key="2">
    <source>
        <dbReference type="ARBA" id="ARBA00022448"/>
    </source>
</evidence>
<feature type="transmembrane region" description="Helical" evidence="6">
    <location>
        <begin position="278"/>
        <end position="297"/>
    </location>
</feature>
<keyword evidence="5 6" id="KW-0472">Membrane</keyword>
<keyword evidence="9" id="KW-1185">Reference proteome</keyword>
<evidence type="ECO:0000256" key="3">
    <source>
        <dbReference type="ARBA" id="ARBA00022692"/>
    </source>
</evidence>
<dbReference type="AlphaFoldDB" id="K1V9B4"/>
<feature type="transmembrane region" description="Helical" evidence="6">
    <location>
        <begin position="378"/>
        <end position="402"/>
    </location>
</feature>
<feature type="domain" description="Major facilitator superfamily (MFS) profile" evidence="7">
    <location>
        <begin position="145"/>
        <end position="560"/>
    </location>
</feature>
<dbReference type="GO" id="GO:0022857">
    <property type="term" value="F:transmembrane transporter activity"/>
    <property type="evidence" value="ECO:0007669"/>
    <property type="project" value="InterPro"/>
</dbReference>